<evidence type="ECO:0000313" key="1">
    <source>
        <dbReference type="EMBL" id="QJA98934.1"/>
    </source>
</evidence>
<protein>
    <submittedName>
        <fullName evidence="1">Uncharacterized protein</fullName>
    </submittedName>
</protein>
<proteinExistence type="predicted"/>
<accession>A0A6M3LZ39</accession>
<name>A0A6M3LZ39_9ZZZZ</name>
<gene>
    <name evidence="1" type="ORF">MM171A01442_0010</name>
    <name evidence="2" type="ORF">MM171B00931_0010</name>
</gene>
<dbReference type="EMBL" id="MT143618">
    <property type="protein sequence ID" value="QJA98934.1"/>
    <property type="molecule type" value="Genomic_DNA"/>
</dbReference>
<sequence length="509" mass="56640">MEENEEITQVSTVEAAEIVQAQERASVDVQVSTAHSYPRNLMKAKNNSIAIATMDLETAKSCSYALPRAGKTITGPSVHLARILAQNWGNIRAESKIIRITFNQITSRAVAWDLETNYAVAIEVSRKIVDKYGKRYNDDMIVVAGNAINAISYRNAVLAVIPKSIIDSVYNAASKMVTGDLSDEEKLIKKRKQTLDGFKNTYGVDEDKILTLFSFNSIGQIKQDELVQLIGLAQAIKDGDTTVEDAFNVPVKHIKKDDVDDKRPITKKITDIIDKKVPRSVIKETIQEDDVNDDNPQVIEIKNTGNWVTAKDPAPRKLNIEPNMRVYTEDELAEMGTGEEIYRIIQTRGINPDEYPNKNTNKKLRGLILAGQKEVKSLDEKLAAEDEPEIVSQEVEEEPLQADENDIIEEAVVPDDAVEDVPDNPGEEIGDDKNKWGIEITDVAPGDSRSFLAELLPLLKKLEAKDISSEVLHVALKKSKLSTKYQNTEALLKNGSVKHINHVLNFVSL</sequence>
<evidence type="ECO:0000313" key="2">
    <source>
        <dbReference type="EMBL" id="QJB03046.1"/>
    </source>
</evidence>
<dbReference type="EMBL" id="MT143822">
    <property type="protein sequence ID" value="QJB03046.1"/>
    <property type="molecule type" value="Genomic_DNA"/>
</dbReference>
<dbReference type="AlphaFoldDB" id="A0A6M3LZ39"/>
<organism evidence="1">
    <name type="scientific">viral metagenome</name>
    <dbReference type="NCBI Taxonomy" id="1070528"/>
    <lineage>
        <taxon>unclassified sequences</taxon>
        <taxon>metagenomes</taxon>
        <taxon>organismal metagenomes</taxon>
    </lineage>
</organism>
<reference evidence="1" key="1">
    <citation type="submission" date="2020-03" db="EMBL/GenBank/DDBJ databases">
        <title>The deep terrestrial virosphere.</title>
        <authorList>
            <person name="Holmfeldt K."/>
            <person name="Nilsson E."/>
            <person name="Simone D."/>
            <person name="Lopez-Fernandez M."/>
            <person name="Wu X."/>
            <person name="de Brujin I."/>
            <person name="Lundin D."/>
            <person name="Andersson A."/>
            <person name="Bertilsson S."/>
            <person name="Dopson M."/>
        </authorList>
    </citation>
    <scope>NUCLEOTIDE SEQUENCE</scope>
    <source>
        <strain evidence="1">MM171A01442</strain>
        <strain evidence="2">MM171B00931</strain>
    </source>
</reference>